<organism evidence="9 10">
    <name type="scientific">Paraburkholderia panacisoli</name>
    <dbReference type="NCBI Taxonomy" id="2603818"/>
    <lineage>
        <taxon>Bacteria</taxon>
        <taxon>Pseudomonadati</taxon>
        <taxon>Pseudomonadota</taxon>
        <taxon>Betaproteobacteria</taxon>
        <taxon>Burkholderiales</taxon>
        <taxon>Burkholderiaceae</taxon>
        <taxon>Paraburkholderia</taxon>
    </lineage>
</organism>
<evidence type="ECO:0000313" key="10">
    <source>
        <dbReference type="Proteomes" id="UP000325273"/>
    </source>
</evidence>
<evidence type="ECO:0000256" key="4">
    <source>
        <dbReference type="ARBA" id="ARBA00023004"/>
    </source>
</evidence>
<dbReference type="PANTHER" id="PTHR43397">
    <property type="entry name" value="ERGOTHIONEINE BIOSYNTHESIS PROTEIN 1"/>
    <property type="match status" value="1"/>
</dbReference>
<dbReference type="InterPro" id="IPR029063">
    <property type="entry name" value="SAM-dependent_MTases_sf"/>
</dbReference>
<keyword evidence="2 9" id="KW-0808">Transferase</keyword>
<comment type="pathway">
    <text evidence="5">Amino-acid biosynthesis; ergothioneine biosynthesis.</text>
</comment>
<dbReference type="GO" id="GO:0032259">
    <property type="term" value="P:methylation"/>
    <property type="evidence" value="ECO:0007669"/>
    <property type="project" value="UniProtKB-KW"/>
</dbReference>
<evidence type="ECO:0000256" key="3">
    <source>
        <dbReference type="ARBA" id="ARBA00023002"/>
    </source>
</evidence>
<evidence type="ECO:0000256" key="5">
    <source>
        <dbReference type="ARBA" id="ARBA00037882"/>
    </source>
</evidence>
<dbReference type="InterPro" id="IPR042095">
    <property type="entry name" value="SUMF_sf"/>
</dbReference>
<dbReference type="Gene3D" id="3.90.1580.10">
    <property type="entry name" value="paralog of FGE (formylglycine-generating enzyme)"/>
    <property type="match status" value="2"/>
</dbReference>
<dbReference type="PANTHER" id="PTHR43397:SF1">
    <property type="entry name" value="ERGOTHIONEINE BIOSYNTHESIS PROTEIN 1"/>
    <property type="match status" value="1"/>
</dbReference>
<dbReference type="EMBL" id="VTUZ01000030">
    <property type="protein sequence ID" value="KAA1004092.1"/>
    <property type="molecule type" value="Genomic_DNA"/>
</dbReference>
<keyword evidence="3" id="KW-0560">Oxidoreductase</keyword>
<proteinExistence type="predicted"/>
<dbReference type="SUPFAM" id="SSF56436">
    <property type="entry name" value="C-type lectin-like"/>
    <property type="match status" value="1"/>
</dbReference>
<evidence type="ECO:0000259" key="7">
    <source>
        <dbReference type="Pfam" id="PF10017"/>
    </source>
</evidence>
<evidence type="ECO:0000256" key="1">
    <source>
        <dbReference type="ARBA" id="ARBA00022603"/>
    </source>
</evidence>
<gene>
    <name evidence="9" type="primary">egtD</name>
    <name evidence="9" type="ORF">FVF58_33730</name>
</gene>
<dbReference type="InterPro" id="IPR019257">
    <property type="entry name" value="MeTrfase_dom"/>
</dbReference>
<dbReference type="Pfam" id="PF03781">
    <property type="entry name" value="FGE-sulfatase"/>
    <property type="match status" value="1"/>
</dbReference>
<dbReference type="Pfam" id="PF12867">
    <property type="entry name" value="DinB_2"/>
    <property type="match status" value="1"/>
</dbReference>
<dbReference type="GO" id="GO:0052699">
    <property type="term" value="P:ergothioneine biosynthetic process"/>
    <property type="evidence" value="ECO:0007669"/>
    <property type="project" value="InterPro"/>
</dbReference>
<feature type="domain" description="Histidine-specific methyltransferase SAM-dependent" evidence="7">
    <location>
        <begin position="416"/>
        <end position="715"/>
    </location>
</feature>
<dbReference type="InterPro" id="IPR024775">
    <property type="entry name" value="DinB-like"/>
</dbReference>
<dbReference type="InterPro" id="IPR035094">
    <property type="entry name" value="EgtD"/>
</dbReference>
<sequence>MNPNISERLNPVGRDDLLQQYLQLRGRTESLVATLGHEDMVVQSMPDASPAKWHLAHTTWFFETFLLMNGSEIYKVYDPIYGYLFNSYYESLGPRQPRPKRGLMTRPSVEHVMSYRHYVDSHMRVLLRSGLSPEVESLVRLGIAHEEQHQELLLMDVLHLFAQSPLKPPYDLCWTPDSAGRTGRFLRAQGGLTEIGNASDPTEFAFDNERPKHRVWTESFEIADRLVTNGEWLAFMNADGYRRPELWLSDGWARAQAESWESPLYWERANGGWSCMTLAGMRPIVEAAPVTHISYYEATAYAQWAGARLPTEAEWEISARNGLLEQVDDVAWQWTQSAYSPYPGFRASADAVGEYNGKFMASQMVLRGGASVTPASHSRDTYRNFFYPHQRWMFSGVRLARDASDVKGPFAGFEGFAAEVVAGLSVKHKTLSPKYFYDAAGSALFEEICRTPEYYPTRAETALLQQIMGQIVGLIPSDTVLVEFGSGASEKTQLILDSAPQISAYVPIDISADALAAAVARLNQNYPNLIVAPSVDDFTRAMTLPSIAQGRPKVGFFPGSTIGNFTRDQAVTFLRTARRLLGDDALMIVGADLVKDEATLLAAYNDAAGVTASFNKNLLTRINRELLGNFNLDAFDHLAVWNREQLRIEMNLVSRVDQVVNAAGRTFAFKKGEFLHTENSHKFTTDSFASLASDAGWTAGRTWTSDAPEFGVFVLM</sequence>
<dbReference type="SUPFAM" id="SSF53335">
    <property type="entry name" value="S-adenosyl-L-methionine-dependent methyltransferases"/>
    <property type="match status" value="1"/>
</dbReference>
<dbReference type="GO" id="GO:0052706">
    <property type="term" value="F:L-histidine N(alpha)-methyltransferase activity"/>
    <property type="evidence" value="ECO:0007669"/>
    <property type="project" value="UniProtKB-EC"/>
</dbReference>
<keyword evidence="4" id="KW-0408">Iron</keyword>
<keyword evidence="10" id="KW-1185">Reference proteome</keyword>
<evidence type="ECO:0000259" key="8">
    <source>
        <dbReference type="Pfam" id="PF12867"/>
    </source>
</evidence>
<dbReference type="RefSeq" id="WP_149674073.1">
    <property type="nucleotide sequence ID" value="NZ_VTUZ01000030.1"/>
</dbReference>
<feature type="domain" description="DinB-like" evidence="8">
    <location>
        <begin position="20"/>
        <end position="151"/>
    </location>
</feature>
<dbReference type="InterPro" id="IPR017806">
    <property type="entry name" value="EgtB"/>
</dbReference>
<dbReference type="Pfam" id="PF10017">
    <property type="entry name" value="Methyltransf_33"/>
    <property type="match status" value="1"/>
</dbReference>
<dbReference type="NCBIfam" id="TIGR03438">
    <property type="entry name" value="egtD_ergothio"/>
    <property type="match status" value="1"/>
</dbReference>
<comment type="caution">
    <text evidence="9">The sequence shown here is derived from an EMBL/GenBank/DDBJ whole genome shotgun (WGS) entry which is preliminary data.</text>
</comment>
<name>A0A5B0GLB8_9BURK</name>
<protein>
    <submittedName>
        <fullName evidence="9">L-histidine N(Alpha)-methyltransferase</fullName>
        <ecNumber evidence="9">2.1.1.44</ecNumber>
    </submittedName>
</protein>
<evidence type="ECO:0000256" key="2">
    <source>
        <dbReference type="ARBA" id="ARBA00022679"/>
    </source>
</evidence>
<dbReference type="InterPro" id="IPR016187">
    <property type="entry name" value="CTDL_fold"/>
</dbReference>
<dbReference type="NCBIfam" id="TIGR03440">
    <property type="entry name" value="egtB_TIGR03440"/>
    <property type="match status" value="1"/>
</dbReference>
<keyword evidence="1 9" id="KW-0489">Methyltransferase</keyword>
<dbReference type="AlphaFoldDB" id="A0A5B0GLB8"/>
<accession>A0A5B0GLB8</accession>
<dbReference type="InterPro" id="IPR051128">
    <property type="entry name" value="EgtD_Methyltrsf_superfamily"/>
</dbReference>
<dbReference type="Gene3D" id="3.40.50.150">
    <property type="entry name" value="Vaccinia Virus protein VP39"/>
    <property type="match status" value="1"/>
</dbReference>
<reference evidence="9 10" key="1">
    <citation type="submission" date="2019-08" db="EMBL/GenBank/DDBJ databases">
        <title>Paraburkholderia sp. DCY113.</title>
        <authorList>
            <person name="Kang J."/>
        </authorList>
    </citation>
    <scope>NUCLEOTIDE SEQUENCE [LARGE SCALE GENOMIC DNA]</scope>
    <source>
        <strain evidence="9 10">DCY113</strain>
    </source>
</reference>
<feature type="domain" description="Sulfatase-modifying factor enzyme-like" evidence="6">
    <location>
        <begin position="186"/>
        <end position="325"/>
    </location>
</feature>
<dbReference type="InterPro" id="IPR005532">
    <property type="entry name" value="SUMF_dom"/>
</dbReference>
<dbReference type="Proteomes" id="UP000325273">
    <property type="component" value="Unassembled WGS sequence"/>
</dbReference>
<dbReference type="EC" id="2.1.1.44" evidence="9"/>
<evidence type="ECO:0000259" key="6">
    <source>
        <dbReference type="Pfam" id="PF03781"/>
    </source>
</evidence>
<evidence type="ECO:0000313" key="9">
    <source>
        <dbReference type="EMBL" id="KAA1004092.1"/>
    </source>
</evidence>